<dbReference type="AlphaFoldDB" id="A0A174GZR6"/>
<dbReference type="PANTHER" id="PTHR34387">
    <property type="entry name" value="SLR1258 PROTEIN"/>
    <property type="match status" value="1"/>
</dbReference>
<dbReference type="Proteomes" id="UP000095594">
    <property type="component" value="Unassembled WGS sequence"/>
</dbReference>
<dbReference type="EMBL" id="CYZX01000013">
    <property type="protein sequence ID" value="CUO68282.1"/>
    <property type="molecule type" value="Genomic_DNA"/>
</dbReference>
<dbReference type="InterPro" id="IPR007497">
    <property type="entry name" value="SIMPL/DUF541"/>
</dbReference>
<protein>
    <submittedName>
        <fullName evidence="1">Periplasmic immunogenic protein</fullName>
    </submittedName>
</protein>
<dbReference type="Pfam" id="PF04402">
    <property type="entry name" value="SIMPL"/>
    <property type="match status" value="1"/>
</dbReference>
<dbReference type="GO" id="GO:0006974">
    <property type="term" value="P:DNA damage response"/>
    <property type="evidence" value="ECO:0007669"/>
    <property type="project" value="TreeGrafter"/>
</dbReference>
<evidence type="ECO:0000313" key="1">
    <source>
        <dbReference type="EMBL" id="CUO68282.1"/>
    </source>
</evidence>
<dbReference type="InterPro" id="IPR052022">
    <property type="entry name" value="26kDa_periplasmic_antigen"/>
</dbReference>
<dbReference type="Gene3D" id="3.30.110.170">
    <property type="entry name" value="Protein of unknown function (DUF541), domain 1"/>
    <property type="match status" value="1"/>
</dbReference>
<dbReference type="RefSeq" id="WP_055266246.1">
    <property type="nucleotide sequence ID" value="NZ_CABIXQ010000013.1"/>
</dbReference>
<accession>A0A174GZR6</accession>
<organism evidence="1 2">
    <name type="scientific">Clostridium disporicum</name>
    <dbReference type="NCBI Taxonomy" id="84024"/>
    <lineage>
        <taxon>Bacteria</taxon>
        <taxon>Bacillati</taxon>
        <taxon>Bacillota</taxon>
        <taxon>Clostridia</taxon>
        <taxon>Eubacteriales</taxon>
        <taxon>Clostridiaceae</taxon>
        <taxon>Clostridium</taxon>
    </lineage>
</organism>
<gene>
    <name evidence="1" type="ORF">ERS852471_02037</name>
</gene>
<proteinExistence type="predicted"/>
<sequence>MERLITVKGIGNISVTPDLIIITMNLVSHKYNYDETMKLATESVNELEKAIEEVGFNKKDLKTTNFNITTSYKSYYDENNNYKSKFDGYKCEQDLKLEFDLDMEILSKVITAITKSKVDPRFNIRFSVKDKDEINKELLIKATENARSKAEVLTKAARVTLGRLVSIDYNWSEINIYSNTTYEIENKSYAIAETYAPSIEPEDIKISDTVAFVWEIK</sequence>
<dbReference type="PANTHER" id="PTHR34387:SF2">
    <property type="entry name" value="SLR1258 PROTEIN"/>
    <property type="match status" value="1"/>
</dbReference>
<dbReference type="OrthoDB" id="850697at2"/>
<reference evidence="1 2" key="1">
    <citation type="submission" date="2015-09" db="EMBL/GenBank/DDBJ databases">
        <authorList>
            <consortium name="Pathogen Informatics"/>
        </authorList>
    </citation>
    <scope>NUCLEOTIDE SEQUENCE [LARGE SCALE GENOMIC DNA]</scope>
    <source>
        <strain evidence="1 2">2789STDY5834856</strain>
    </source>
</reference>
<dbReference type="Gene3D" id="3.30.70.2970">
    <property type="entry name" value="Protein of unknown function (DUF541), domain 2"/>
    <property type="match status" value="1"/>
</dbReference>
<name>A0A174GZR6_9CLOT</name>
<evidence type="ECO:0000313" key="2">
    <source>
        <dbReference type="Proteomes" id="UP000095594"/>
    </source>
</evidence>